<reference evidence="1" key="1">
    <citation type="submission" date="2019-08" db="EMBL/GenBank/DDBJ databases">
        <title>The genome of the North American firefly Photinus pyralis.</title>
        <authorList>
            <consortium name="Photinus pyralis genome working group"/>
            <person name="Fallon T.R."/>
            <person name="Sander Lower S.E."/>
            <person name="Weng J.-K."/>
        </authorList>
    </citation>
    <scope>NUCLEOTIDE SEQUENCE</scope>
    <source>
        <strain evidence="1">TRF0915ILg1</strain>
        <tissue evidence="1">Whole body</tissue>
    </source>
</reference>
<protein>
    <submittedName>
        <fullName evidence="1">Uncharacterized protein</fullName>
    </submittedName>
</protein>
<sequence>MVLKADIGSNIIASVQAYKMASNEYRFFPVTFKANVCSEYNRNSFSMKDMLKKSSNLNPCDLKKGLYYVDMLALDYSKWPPHMPVGSYKLDIDMYVNLDVVIRVNIYGRILDKPIDWKNIPKRIWNK</sequence>
<proteinExistence type="predicted"/>
<dbReference type="OrthoDB" id="7925769at2759"/>
<evidence type="ECO:0000313" key="2">
    <source>
        <dbReference type="Proteomes" id="UP000801492"/>
    </source>
</evidence>
<dbReference type="Pfam" id="PF06477">
    <property type="entry name" value="DUF1091"/>
    <property type="match status" value="1"/>
</dbReference>
<organism evidence="1 2">
    <name type="scientific">Ignelater luminosus</name>
    <name type="common">Cucubano</name>
    <name type="synonym">Pyrophorus luminosus</name>
    <dbReference type="NCBI Taxonomy" id="2038154"/>
    <lineage>
        <taxon>Eukaryota</taxon>
        <taxon>Metazoa</taxon>
        <taxon>Ecdysozoa</taxon>
        <taxon>Arthropoda</taxon>
        <taxon>Hexapoda</taxon>
        <taxon>Insecta</taxon>
        <taxon>Pterygota</taxon>
        <taxon>Neoptera</taxon>
        <taxon>Endopterygota</taxon>
        <taxon>Coleoptera</taxon>
        <taxon>Polyphaga</taxon>
        <taxon>Elateriformia</taxon>
        <taxon>Elateroidea</taxon>
        <taxon>Elateridae</taxon>
        <taxon>Agrypninae</taxon>
        <taxon>Pyrophorini</taxon>
        <taxon>Ignelater</taxon>
    </lineage>
</organism>
<keyword evidence="2" id="KW-1185">Reference proteome</keyword>
<gene>
    <name evidence="1" type="ORF">ILUMI_10966</name>
</gene>
<dbReference type="Proteomes" id="UP000801492">
    <property type="component" value="Unassembled WGS sequence"/>
</dbReference>
<comment type="caution">
    <text evidence="1">The sequence shown here is derived from an EMBL/GenBank/DDBJ whole genome shotgun (WGS) entry which is preliminary data.</text>
</comment>
<name>A0A8K0D134_IGNLU</name>
<dbReference type="EMBL" id="VTPC01006133">
    <property type="protein sequence ID" value="KAF2895206.1"/>
    <property type="molecule type" value="Genomic_DNA"/>
</dbReference>
<evidence type="ECO:0000313" key="1">
    <source>
        <dbReference type="EMBL" id="KAF2895206.1"/>
    </source>
</evidence>
<dbReference type="AlphaFoldDB" id="A0A8K0D134"/>
<dbReference type="InterPro" id="IPR010512">
    <property type="entry name" value="DUF1091"/>
</dbReference>
<accession>A0A8K0D134</accession>